<evidence type="ECO:0000259" key="8">
    <source>
        <dbReference type="SMART" id="SM00454"/>
    </source>
</evidence>
<evidence type="ECO:0000256" key="6">
    <source>
        <dbReference type="ARBA" id="ARBA00023242"/>
    </source>
</evidence>
<feature type="compositionally biased region" description="Polar residues" evidence="7">
    <location>
        <begin position="314"/>
        <end position="330"/>
    </location>
</feature>
<evidence type="ECO:0000256" key="7">
    <source>
        <dbReference type="SAM" id="MobiDB-lite"/>
    </source>
</evidence>
<dbReference type="Gene3D" id="3.90.1150.190">
    <property type="entry name" value="SLED domain"/>
    <property type="match status" value="1"/>
</dbReference>
<dbReference type="eggNOG" id="KOG3766">
    <property type="taxonomic scope" value="Eukaryota"/>
</dbReference>
<evidence type="ECO:0000313" key="10">
    <source>
        <dbReference type="Proteomes" id="UP000007648"/>
    </source>
</evidence>
<dbReference type="InterPro" id="IPR021987">
    <property type="entry name" value="SLED"/>
</dbReference>
<dbReference type="KEGG" id="shr:100914211"/>
<accession>G3WXH6</accession>
<dbReference type="Pfam" id="PF00536">
    <property type="entry name" value="SAM_1"/>
    <property type="match status" value="1"/>
</dbReference>
<dbReference type="Pfam" id="PF17208">
    <property type="entry name" value="RBR"/>
    <property type="match status" value="1"/>
</dbReference>
<feature type="region of interest" description="Disordered" evidence="7">
    <location>
        <begin position="1"/>
        <end position="21"/>
    </location>
</feature>
<dbReference type="SUPFAM" id="SSF47769">
    <property type="entry name" value="SAM/Pointed domain"/>
    <property type="match status" value="1"/>
</dbReference>
<dbReference type="OMA" id="VKQGHSG"/>
<dbReference type="InterPro" id="IPR033763">
    <property type="entry name" value="SCML2_RBR"/>
</dbReference>
<name>G3WXH6_SARHA</name>
<dbReference type="CDD" id="cd09578">
    <property type="entry name" value="SAM_Scm"/>
    <property type="match status" value="1"/>
</dbReference>
<evidence type="ECO:0000256" key="4">
    <source>
        <dbReference type="ARBA" id="ARBA00023015"/>
    </source>
</evidence>
<dbReference type="GO" id="GO:0003682">
    <property type="term" value="F:chromatin binding"/>
    <property type="evidence" value="ECO:0007669"/>
    <property type="project" value="TreeGrafter"/>
</dbReference>
<dbReference type="Proteomes" id="UP000007648">
    <property type="component" value="Unassembled WGS sequence"/>
</dbReference>
<keyword evidence="4" id="KW-0805">Transcription regulation</keyword>
<feature type="region of interest" description="Disordered" evidence="7">
    <location>
        <begin position="347"/>
        <end position="372"/>
    </location>
</feature>
<dbReference type="GO" id="GO:0005634">
    <property type="term" value="C:nucleus"/>
    <property type="evidence" value="ECO:0007669"/>
    <property type="project" value="UniProtKB-SubCell"/>
</dbReference>
<dbReference type="RefSeq" id="XP_023358916.1">
    <property type="nucleotide sequence ID" value="XM_023503148.2"/>
</dbReference>
<comment type="subcellular location">
    <subcellularLocation>
        <location evidence="1">Nucleus</location>
    </subcellularLocation>
</comment>
<dbReference type="SMART" id="SM00454">
    <property type="entry name" value="SAM"/>
    <property type="match status" value="1"/>
</dbReference>
<dbReference type="Pfam" id="PF12140">
    <property type="entry name" value="SLED"/>
    <property type="match status" value="1"/>
</dbReference>
<evidence type="ECO:0000256" key="3">
    <source>
        <dbReference type="ARBA" id="ARBA00022491"/>
    </source>
</evidence>
<dbReference type="OrthoDB" id="5912862at2759"/>
<dbReference type="GeneID" id="100914211"/>
<dbReference type="AlphaFoldDB" id="G3WXH6"/>
<dbReference type="FunCoup" id="G3WXH6">
    <property type="interactions" value="23"/>
</dbReference>
<proteinExistence type="inferred from homology"/>
<dbReference type="Ensembl" id="ENSSHAT00000020291.2">
    <property type="protein sequence ID" value="ENSSHAP00000020131.1"/>
    <property type="gene ID" value="ENSSHAG00000017079.2"/>
</dbReference>
<dbReference type="InParanoid" id="G3WXH6"/>
<feature type="compositionally biased region" description="Pro residues" evidence="7">
    <location>
        <begin position="67"/>
        <end position="76"/>
    </location>
</feature>
<keyword evidence="10" id="KW-1185">Reference proteome</keyword>
<dbReference type="PANTHER" id="PTHR12247">
    <property type="entry name" value="POLYCOMB GROUP PROTEIN"/>
    <property type="match status" value="1"/>
</dbReference>
<reference evidence="9" key="2">
    <citation type="submission" date="2025-08" db="UniProtKB">
        <authorList>
            <consortium name="Ensembl"/>
        </authorList>
    </citation>
    <scope>IDENTIFICATION</scope>
</reference>
<dbReference type="PANTHER" id="PTHR12247:SF85">
    <property type="entry name" value="SEX COMB ON MIDLEG-LIKE PROTEIN 4"/>
    <property type="match status" value="1"/>
</dbReference>
<organism evidence="9 10">
    <name type="scientific">Sarcophilus harrisii</name>
    <name type="common">Tasmanian devil</name>
    <name type="synonym">Sarcophilus laniarius</name>
    <dbReference type="NCBI Taxonomy" id="9305"/>
    <lineage>
        <taxon>Eukaryota</taxon>
        <taxon>Metazoa</taxon>
        <taxon>Chordata</taxon>
        <taxon>Craniata</taxon>
        <taxon>Vertebrata</taxon>
        <taxon>Euteleostomi</taxon>
        <taxon>Mammalia</taxon>
        <taxon>Metatheria</taxon>
        <taxon>Dasyuromorphia</taxon>
        <taxon>Dasyuridae</taxon>
        <taxon>Sarcophilus</taxon>
    </lineage>
</organism>
<reference evidence="9 10" key="1">
    <citation type="journal article" date="2011" name="Proc. Natl. Acad. Sci. U.S.A.">
        <title>Genetic diversity and population structure of the endangered marsupial Sarcophilus harrisii (Tasmanian devil).</title>
        <authorList>
            <person name="Miller W."/>
            <person name="Hayes V.M."/>
            <person name="Ratan A."/>
            <person name="Petersen D.C."/>
            <person name="Wittekindt N.E."/>
            <person name="Miller J."/>
            <person name="Walenz B."/>
            <person name="Knight J."/>
            <person name="Qi J."/>
            <person name="Zhao F."/>
            <person name="Wang Q."/>
            <person name="Bedoya-Reina O.C."/>
            <person name="Katiyar N."/>
            <person name="Tomsho L.P."/>
            <person name="Kasson L.M."/>
            <person name="Hardie R.A."/>
            <person name="Woodbridge P."/>
            <person name="Tindall E.A."/>
            <person name="Bertelsen M.F."/>
            <person name="Dixon D."/>
            <person name="Pyecroft S."/>
            <person name="Helgen K.M."/>
            <person name="Lesk A.M."/>
            <person name="Pringle T.H."/>
            <person name="Patterson N."/>
            <person name="Zhang Y."/>
            <person name="Kreiss A."/>
            <person name="Woods G.M."/>
            <person name="Jones M.E."/>
            <person name="Schuster S.C."/>
        </authorList>
    </citation>
    <scope>NUCLEOTIDE SEQUENCE [LARGE SCALE GENOMIC DNA]</scope>
</reference>
<keyword evidence="6" id="KW-0539">Nucleus</keyword>
<dbReference type="InterPro" id="IPR038348">
    <property type="entry name" value="SLED_sf"/>
</dbReference>
<feature type="region of interest" description="Disordered" evidence="7">
    <location>
        <begin position="65"/>
        <end position="88"/>
    </location>
</feature>
<dbReference type="Gene3D" id="1.10.150.50">
    <property type="entry name" value="Transcription Factor, Ets-1"/>
    <property type="match status" value="1"/>
</dbReference>
<dbReference type="FunFam" id="1.10.150.50:FF:000018">
    <property type="entry name" value="Polycomb protein scmh1 isoform 4"/>
    <property type="match status" value="1"/>
</dbReference>
<dbReference type="STRING" id="9305.ENSSHAP00000020131"/>
<dbReference type="GO" id="GO:0045892">
    <property type="term" value="P:negative regulation of DNA-templated transcription"/>
    <property type="evidence" value="ECO:0007669"/>
    <property type="project" value="TreeGrafter"/>
</dbReference>
<evidence type="ECO:0000256" key="5">
    <source>
        <dbReference type="ARBA" id="ARBA00023163"/>
    </source>
</evidence>
<dbReference type="InterPro" id="IPR047531">
    <property type="entry name" value="SAM_Scm-like"/>
</dbReference>
<dbReference type="CTD" id="256380"/>
<keyword evidence="5" id="KW-0804">Transcription</keyword>
<sequence length="443" mass="48241">MAEMQSPRIAGRKRGRPPLHSAPMKMAVHNLYSSSACSLPVVKIPKKRGRKPGHKLKSRVLMTPLAISPPRPPRSTPEPDVSSIPQDAAAMPSSAAAAQALTGPFLGGYHPPEVTPQFHRRPRRAICIYVNKQANLGPYLERKKVQQLPEHFGPERPTAVLQQVVQACIDCAYQQKTVFSLVKQGYGGEMVSVSASFDGKQHLLSLPMVSSFGCVLSFLRKLCQSLLCDNLFTSQPLPQYPRAPEHGPDYEDRRMESAKTVISEDYLLDPVGMKRYSVDPSNSAFSCMGSSSSSSLYSGRLSSGDGCLGRGLPTSSCSHRSGPMSSSGPSTVGLRHQASSLMRNGTYLEGNKSASSPSPDGQDAARPASKNPSTWTVEDVVWFVKDADPQALGPHVELFRKHEIDGNALLLLKSDMIMKYLGLKLGPALKLCYHIDKLKQSKF</sequence>
<dbReference type="GO" id="GO:0042393">
    <property type="term" value="F:histone binding"/>
    <property type="evidence" value="ECO:0007669"/>
    <property type="project" value="TreeGrafter"/>
</dbReference>
<evidence type="ECO:0000256" key="1">
    <source>
        <dbReference type="ARBA" id="ARBA00004123"/>
    </source>
</evidence>
<dbReference type="InterPro" id="IPR001660">
    <property type="entry name" value="SAM"/>
</dbReference>
<keyword evidence="3" id="KW-0678">Repressor</keyword>
<dbReference type="GeneTree" id="ENSGT00940000157463"/>
<feature type="region of interest" description="Disordered" evidence="7">
    <location>
        <begin position="314"/>
        <end position="333"/>
    </location>
</feature>
<reference evidence="9" key="3">
    <citation type="submission" date="2025-09" db="UniProtKB">
        <authorList>
            <consortium name="Ensembl"/>
        </authorList>
    </citation>
    <scope>IDENTIFICATION</scope>
</reference>
<evidence type="ECO:0000313" key="9">
    <source>
        <dbReference type="Ensembl" id="ENSSHAP00000020131.1"/>
    </source>
</evidence>
<protein>
    <submittedName>
        <fullName evidence="9">Scm polycomb group protein like 4</fullName>
    </submittedName>
</protein>
<dbReference type="InterPro" id="IPR050548">
    <property type="entry name" value="PcG_chromatin_remod_factors"/>
</dbReference>
<dbReference type="InterPro" id="IPR013761">
    <property type="entry name" value="SAM/pointed_sf"/>
</dbReference>
<feature type="domain" description="SAM" evidence="8">
    <location>
        <begin position="372"/>
        <end position="441"/>
    </location>
</feature>
<comment type="similarity">
    <text evidence="2">Belongs to the SCM family.</text>
</comment>
<gene>
    <name evidence="9" type="primary">SCML4</name>
</gene>
<evidence type="ECO:0000256" key="2">
    <source>
        <dbReference type="ARBA" id="ARBA00008469"/>
    </source>
</evidence>